<dbReference type="Proteomes" id="UP001597425">
    <property type="component" value="Unassembled WGS sequence"/>
</dbReference>
<organism evidence="1 2">
    <name type="scientific">Microbulbifer halophilus</name>
    <dbReference type="NCBI Taxonomy" id="453963"/>
    <lineage>
        <taxon>Bacteria</taxon>
        <taxon>Pseudomonadati</taxon>
        <taxon>Pseudomonadota</taxon>
        <taxon>Gammaproteobacteria</taxon>
        <taxon>Cellvibrionales</taxon>
        <taxon>Microbulbiferaceae</taxon>
        <taxon>Microbulbifer</taxon>
    </lineage>
</organism>
<protein>
    <submittedName>
        <fullName evidence="1">Uncharacterized protein</fullName>
    </submittedName>
</protein>
<evidence type="ECO:0000313" key="2">
    <source>
        <dbReference type="Proteomes" id="UP001597425"/>
    </source>
</evidence>
<accession>A0ABW5E8Z9</accession>
<proteinExistence type="predicted"/>
<dbReference type="EMBL" id="JBHUJD010000005">
    <property type="protein sequence ID" value="MFD2309757.1"/>
    <property type="molecule type" value="Genomic_DNA"/>
</dbReference>
<evidence type="ECO:0000313" key="1">
    <source>
        <dbReference type="EMBL" id="MFD2309757.1"/>
    </source>
</evidence>
<gene>
    <name evidence="1" type="ORF">ACFSKX_04945</name>
</gene>
<dbReference type="RefSeq" id="WP_265720508.1">
    <property type="nucleotide sequence ID" value="NZ_JAPIVK010000003.1"/>
</dbReference>
<comment type="caution">
    <text evidence="1">The sequence shown here is derived from an EMBL/GenBank/DDBJ whole genome shotgun (WGS) entry which is preliminary data.</text>
</comment>
<sequence length="115" mass="13048">MEEPEQLLKRMHSLIQRAGAQLANFIRVESLPLGEVVSDWIEATGGSPSGRRGSREIYISEQETEQLIEQRRIETRMKAKRTFSPEELDILAGWQDLEAKALTLSINVVLKNSLN</sequence>
<keyword evidence="2" id="KW-1185">Reference proteome</keyword>
<name>A0ABW5E8Z9_9GAMM</name>
<reference evidence="2" key="1">
    <citation type="journal article" date="2019" name="Int. J. Syst. Evol. Microbiol.">
        <title>The Global Catalogue of Microorganisms (GCM) 10K type strain sequencing project: providing services to taxonomists for standard genome sequencing and annotation.</title>
        <authorList>
            <consortium name="The Broad Institute Genomics Platform"/>
            <consortium name="The Broad Institute Genome Sequencing Center for Infectious Disease"/>
            <person name="Wu L."/>
            <person name="Ma J."/>
        </authorList>
    </citation>
    <scope>NUCLEOTIDE SEQUENCE [LARGE SCALE GENOMIC DNA]</scope>
    <source>
        <strain evidence="2">KCTC 12848</strain>
    </source>
</reference>